<proteinExistence type="predicted"/>
<accession>A0A6M1LME4</accession>
<evidence type="ECO:0000313" key="1">
    <source>
        <dbReference type="EMBL" id="NGM21393.1"/>
    </source>
</evidence>
<protein>
    <submittedName>
        <fullName evidence="1">Uncharacterized protein</fullName>
    </submittedName>
</protein>
<reference evidence="1 2" key="1">
    <citation type="submission" date="2020-03" db="EMBL/GenBank/DDBJ databases">
        <title>Roseomonas stagni sp. nov., isolated from pond water in Japan.</title>
        <authorList>
            <person name="Furuhata K."/>
            <person name="Miyamoto H."/>
            <person name="Goto K."/>
        </authorList>
    </citation>
    <scope>NUCLEOTIDE SEQUENCE [LARGE SCALE GENOMIC DNA]</scope>
    <source>
        <strain evidence="1 2">PeD5</strain>
    </source>
</reference>
<dbReference type="Proteomes" id="UP000475385">
    <property type="component" value="Unassembled WGS sequence"/>
</dbReference>
<gene>
    <name evidence="1" type="ORF">G3576_15320</name>
</gene>
<organism evidence="1 2">
    <name type="scientific">Falsiroseomonas algicola</name>
    <dbReference type="NCBI Taxonomy" id="2716930"/>
    <lineage>
        <taxon>Bacteria</taxon>
        <taxon>Pseudomonadati</taxon>
        <taxon>Pseudomonadota</taxon>
        <taxon>Alphaproteobacteria</taxon>
        <taxon>Acetobacterales</taxon>
        <taxon>Roseomonadaceae</taxon>
        <taxon>Falsiroseomonas</taxon>
    </lineage>
</organism>
<dbReference type="RefSeq" id="WP_164695284.1">
    <property type="nucleotide sequence ID" value="NZ_JAAIKB010000005.1"/>
</dbReference>
<dbReference type="AlphaFoldDB" id="A0A6M1LME4"/>
<evidence type="ECO:0000313" key="2">
    <source>
        <dbReference type="Proteomes" id="UP000475385"/>
    </source>
</evidence>
<keyword evidence="2" id="KW-1185">Reference proteome</keyword>
<dbReference type="EMBL" id="JAAIKB010000005">
    <property type="protein sequence ID" value="NGM21393.1"/>
    <property type="molecule type" value="Genomic_DNA"/>
</dbReference>
<name>A0A6M1LME4_9PROT</name>
<comment type="caution">
    <text evidence="1">The sequence shown here is derived from an EMBL/GenBank/DDBJ whole genome shotgun (WGS) entry which is preliminary data.</text>
</comment>
<sequence>MRSVSISIDSRFAAVAISIKGEMEGGAIVDAIVEWFDRRPLAASLDRLYDVTAFSGSVGEEDIRNLAIRLPEAALTTAAMTVIATRKPQLPLWSEALPQLAPARIFRVEPSLTAAWATLAIEQDVRFRDRRRRRTERPQG</sequence>